<dbReference type="Gene3D" id="1.20.1740.10">
    <property type="entry name" value="Amino acid/polyamine transporter I"/>
    <property type="match status" value="1"/>
</dbReference>
<dbReference type="PANTHER" id="PTHR42770:SF11">
    <property type="entry name" value="INNER MEMBRANE TRANSPORT PROTEIN YBAT"/>
    <property type="match status" value="1"/>
</dbReference>
<dbReference type="GO" id="GO:0005886">
    <property type="term" value="C:plasma membrane"/>
    <property type="evidence" value="ECO:0007669"/>
    <property type="project" value="UniProtKB-SubCell"/>
</dbReference>
<comment type="subcellular location">
    <subcellularLocation>
        <location evidence="1">Cell membrane</location>
        <topology evidence="1">Multi-pass membrane protein</topology>
    </subcellularLocation>
</comment>
<dbReference type="PIRSF" id="PIRSF006060">
    <property type="entry name" value="AA_transporter"/>
    <property type="match status" value="1"/>
</dbReference>
<reference evidence="8 9" key="2">
    <citation type="submission" date="2018-11" db="EMBL/GenBank/DDBJ databases">
        <title>Genomic Encyclopedia of Type Strains, Phase IV (KMG-IV): sequencing the most valuable type-strain genomes for metagenomic binning, comparative biology and taxonomic classification.</title>
        <authorList>
            <person name="Goeker M."/>
        </authorList>
    </citation>
    <scope>NUCLEOTIDE SEQUENCE [LARGE SCALE GENOMIC DNA]</scope>
    <source>
        <strain evidence="8 9">DSM 27783</strain>
    </source>
</reference>
<reference evidence="10" key="1">
    <citation type="submission" date="2018-03" db="EMBL/GenBank/DDBJ databases">
        <title>A comparative analysis of the Nautiliaceae.</title>
        <authorList>
            <person name="Grosche A."/>
            <person name="Smedile F."/>
            <person name="Vetriani C."/>
        </authorList>
    </citation>
    <scope>NUCLEOTIDE SEQUENCE [LARGE SCALE GENOMIC DNA]</scope>
    <source>
        <strain evidence="10">TB6</strain>
    </source>
</reference>
<dbReference type="EMBL" id="CP027432">
    <property type="protein sequence ID" value="QCI28923.1"/>
    <property type="molecule type" value="Genomic_DNA"/>
</dbReference>
<evidence type="ECO:0000256" key="2">
    <source>
        <dbReference type="ARBA" id="ARBA00022475"/>
    </source>
</evidence>
<keyword evidence="2" id="KW-1003">Cell membrane</keyword>
<dbReference type="EMBL" id="RJVK01000003">
    <property type="protein sequence ID" value="ROR39514.1"/>
    <property type="molecule type" value="Genomic_DNA"/>
</dbReference>
<feature type="transmembrane region" description="Helical" evidence="6">
    <location>
        <begin position="369"/>
        <end position="388"/>
    </location>
</feature>
<protein>
    <submittedName>
        <fullName evidence="7">Amino acid permease</fullName>
    </submittedName>
    <submittedName>
        <fullName evidence="8">Amino acid:proton symporter (ABT family)</fullName>
    </submittedName>
</protein>
<dbReference type="PANTHER" id="PTHR42770">
    <property type="entry name" value="AMINO ACID TRANSPORTER-RELATED"/>
    <property type="match status" value="1"/>
</dbReference>
<evidence type="ECO:0000256" key="3">
    <source>
        <dbReference type="ARBA" id="ARBA00022692"/>
    </source>
</evidence>
<dbReference type="Proteomes" id="UP000272781">
    <property type="component" value="Unassembled WGS sequence"/>
</dbReference>
<feature type="transmembrane region" description="Helical" evidence="6">
    <location>
        <begin position="7"/>
        <end position="30"/>
    </location>
</feature>
<evidence type="ECO:0000313" key="9">
    <source>
        <dbReference type="Proteomes" id="UP000272781"/>
    </source>
</evidence>
<keyword evidence="10" id="KW-1185">Reference proteome</keyword>
<keyword evidence="4 6" id="KW-1133">Transmembrane helix</keyword>
<feature type="transmembrane region" description="Helical" evidence="6">
    <location>
        <begin position="400"/>
        <end position="417"/>
    </location>
</feature>
<sequence length="433" mass="46430">MRKIGFLEAFSIGVGGMVGGGIFAVLGLTIDLAKGAAPIAFLIAGTIALITAYSYAKLSVKFPSEGGSIEYIVQAFGNNLFSATVNNLLLVSYVIMLALYASAFGAYGSALFLGHDVTWLHKLLAVGVIGIFTFINLLGAFLTGKAEDILVYTKVAILLIFVAIGFYTGTHYERLEPQFWESYLKIITGGLIIFLAYEGFELIANSAKDVINPQKTLPRAFYASVIFVIALYVSIAVVTILNVDFETAKKAQDYVLAIAAEPLLGKLGFVIIAVAAMLSTASAINATIYGAGRAGYLIAKLGEIPKDFAKKIKNGYEGMIILGLLGVIFATSFNIENISVAGSFGFLVIFGLVNYANFKLRKITNSNPFISLLGAFLCLVSAAILIGYNLFHNPSALESSAWVVVIVVAITIIYHKLGGKMKKVLDEDLREKI</sequence>
<dbReference type="RefSeq" id="WP_123352845.1">
    <property type="nucleotide sequence ID" value="NZ_CP027432.2"/>
</dbReference>
<dbReference type="Proteomes" id="UP000298805">
    <property type="component" value="Chromosome"/>
</dbReference>
<evidence type="ECO:0000256" key="6">
    <source>
        <dbReference type="SAM" id="Phobius"/>
    </source>
</evidence>
<proteinExistence type="predicted"/>
<name>A0AAJ4UXK4_9BACT</name>
<feature type="transmembrane region" description="Helical" evidence="6">
    <location>
        <begin position="338"/>
        <end position="357"/>
    </location>
</feature>
<evidence type="ECO:0000313" key="7">
    <source>
        <dbReference type="EMBL" id="QCI28923.1"/>
    </source>
</evidence>
<feature type="transmembrane region" description="Helical" evidence="6">
    <location>
        <begin position="88"/>
        <end position="113"/>
    </location>
</feature>
<dbReference type="InterPro" id="IPR050367">
    <property type="entry name" value="APC_superfamily"/>
</dbReference>
<feature type="transmembrane region" description="Helical" evidence="6">
    <location>
        <begin position="36"/>
        <end position="56"/>
    </location>
</feature>
<dbReference type="GO" id="GO:0022857">
    <property type="term" value="F:transmembrane transporter activity"/>
    <property type="evidence" value="ECO:0007669"/>
    <property type="project" value="InterPro"/>
</dbReference>
<feature type="transmembrane region" description="Helical" evidence="6">
    <location>
        <begin position="263"/>
        <end position="284"/>
    </location>
</feature>
<keyword evidence="3 6" id="KW-0812">Transmembrane</keyword>
<feature type="transmembrane region" description="Helical" evidence="6">
    <location>
        <begin position="182"/>
        <end position="200"/>
    </location>
</feature>
<feature type="transmembrane region" description="Helical" evidence="6">
    <location>
        <begin position="149"/>
        <end position="170"/>
    </location>
</feature>
<keyword evidence="5 6" id="KW-0472">Membrane</keyword>
<evidence type="ECO:0000256" key="4">
    <source>
        <dbReference type="ARBA" id="ARBA00022989"/>
    </source>
</evidence>
<evidence type="ECO:0000256" key="5">
    <source>
        <dbReference type="ARBA" id="ARBA00023136"/>
    </source>
</evidence>
<accession>A0AAJ4UXK4</accession>
<feature type="transmembrane region" description="Helical" evidence="6">
    <location>
        <begin position="221"/>
        <end position="243"/>
    </location>
</feature>
<dbReference type="AlphaFoldDB" id="A0AAJ4UXK4"/>
<feature type="transmembrane region" description="Helical" evidence="6">
    <location>
        <begin position="119"/>
        <end position="142"/>
    </location>
</feature>
<gene>
    <name evidence="7" type="ORF">C6V80_08050</name>
    <name evidence="8" type="ORF">EDC58_1454</name>
</gene>
<evidence type="ECO:0000256" key="1">
    <source>
        <dbReference type="ARBA" id="ARBA00004651"/>
    </source>
</evidence>
<evidence type="ECO:0000313" key="8">
    <source>
        <dbReference type="EMBL" id="ROR39514.1"/>
    </source>
</evidence>
<evidence type="ECO:0000313" key="10">
    <source>
        <dbReference type="Proteomes" id="UP000298805"/>
    </source>
</evidence>
<reference evidence="7" key="3">
    <citation type="submission" date="2019-06" db="EMBL/GenBank/DDBJ databases">
        <title>A comparative analysis of the Nautiliaceae.</title>
        <authorList>
            <person name="Grosche A."/>
            <person name="Smedile F."/>
            <person name="Vetriani C."/>
        </authorList>
    </citation>
    <scope>NUCLEOTIDE SEQUENCE</scope>
    <source>
        <strain evidence="7">TB6</strain>
    </source>
</reference>
<dbReference type="InterPro" id="IPR002293">
    <property type="entry name" value="AA/rel_permease1"/>
</dbReference>
<dbReference type="Pfam" id="PF13520">
    <property type="entry name" value="AA_permease_2"/>
    <property type="match status" value="1"/>
</dbReference>
<feature type="transmembrane region" description="Helical" evidence="6">
    <location>
        <begin position="315"/>
        <end position="332"/>
    </location>
</feature>
<organism evidence="8 9">
    <name type="scientific">Caminibacter pacificus</name>
    <dbReference type="NCBI Taxonomy" id="1424653"/>
    <lineage>
        <taxon>Bacteria</taxon>
        <taxon>Pseudomonadati</taxon>
        <taxon>Campylobacterota</taxon>
        <taxon>Epsilonproteobacteria</taxon>
        <taxon>Nautiliales</taxon>
        <taxon>Nautiliaceae</taxon>
        <taxon>Caminibacter</taxon>
    </lineage>
</organism>